<evidence type="ECO:0000256" key="1">
    <source>
        <dbReference type="SAM" id="Phobius"/>
    </source>
</evidence>
<evidence type="ECO:0000313" key="2">
    <source>
        <dbReference type="EMBL" id="KLA29420.1"/>
    </source>
</evidence>
<feature type="transmembrane region" description="Helical" evidence="1">
    <location>
        <begin position="83"/>
        <end position="104"/>
    </location>
</feature>
<organism evidence="2 3">
    <name type="scientific">Bacillus cereus</name>
    <dbReference type="NCBI Taxonomy" id="1396"/>
    <lineage>
        <taxon>Bacteria</taxon>
        <taxon>Bacillati</taxon>
        <taxon>Bacillota</taxon>
        <taxon>Bacilli</taxon>
        <taxon>Bacillales</taxon>
        <taxon>Bacillaceae</taxon>
        <taxon>Bacillus</taxon>
        <taxon>Bacillus cereus group</taxon>
    </lineage>
</organism>
<keyword evidence="1" id="KW-1133">Transmembrane helix</keyword>
<keyword evidence="1" id="KW-0472">Membrane</keyword>
<dbReference type="PATRIC" id="fig|1396.428.peg.4576"/>
<accession>A0A0G8EYY7</accession>
<evidence type="ECO:0000313" key="3">
    <source>
        <dbReference type="Proteomes" id="UP000035214"/>
    </source>
</evidence>
<dbReference type="EMBL" id="LCYI01000022">
    <property type="protein sequence ID" value="KLA29420.1"/>
    <property type="molecule type" value="Genomic_DNA"/>
</dbReference>
<dbReference type="AlphaFoldDB" id="A0A0G8EYY7"/>
<comment type="caution">
    <text evidence="2">The sequence shown here is derived from an EMBL/GenBank/DDBJ whole genome shotgun (WGS) entry which is preliminary data.</text>
</comment>
<dbReference type="Proteomes" id="UP000035214">
    <property type="component" value="Unassembled WGS sequence"/>
</dbReference>
<feature type="transmembrane region" description="Helical" evidence="1">
    <location>
        <begin position="191"/>
        <end position="210"/>
    </location>
</feature>
<proteinExistence type="predicted"/>
<evidence type="ECO:0008006" key="4">
    <source>
        <dbReference type="Google" id="ProtNLM"/>
    </source>
</evidence>
<reference evidence="2 3" key="1">
    <citation type="submission" date="2015-04" db="EMBL/GenBank/DDBJ databases">
        <title>Draft Genome Sequences of Eight Spore-Forming Food Isolates of Bacillus cereus Genome sequencing.</title>
        <authorList>
            <person name="Krawcyk A.O."/>
            <person name="de Jong A."/>
            <person name="Eijlander R.T."/>
            <person name="Berendsen E.M."/>
            <person name="Holsappel S."/>
            <person name="Wells-Bennik M."/>
            <person name="Kuipers O.P."/>
        </authorList>
    </citation>
    <scope>NUCLEOTIDE SEQUENCE [LARGE SCALE GENOMIC DNA]</scope>
    <source>
        <strain evidence="2 3">B4077</strain>
    </source>
</reference>
<feature type="transmembrane region" description="Helical" evidence="1">
    <location>
        <begin position="116"/>
        <end position="138"/>
    </location>
</feature>
<gene>
    <name evidence="2" type="ORF">B4077_3480</name>
</gene>
<keyword evidence="1" id="KW-0812">Transmembrane</keyword>
<protein>
    <recommendedName>
        <fullName evidence="4">Double stranded beta helix domain-containing protein</fullName>
    </recommendedName>
</protein>
<feature type="transmembrane region" description="Helical" evidence="1">
    <location>
        <begin position="150"/>
        <end position="170"/>
    </location>
</feature>
<name>A0A0G8EYY7_BACCE</name>
<sequence length="212" mass="24079">MMKQEKWMIGVLSMLVLIALLFIPLQAAQASVKVDFNELKGNDVSSSFKEGLNNRTKTKEKDDSFGSSIIQKMEGLYAPAFKVGVNIFSISFVLGIIVMVMALITKNGQWMKWATGSMIFSFISMMSMRLSVYFLFSSDVFSFMNIFTDFLNLFKATALIFTPFMLIAGIRLRKIHESTKQPEYYRWSNRVITGSCLLCMLAVLAPWLFANM</sequence>